<dbReference type="KEGG" id="sbae:DSM104329_00132"/>
<dbReference type="GO" id="GO:0032259">
    <property type="term" value="P:methylation"/>
    <property type="evidence" value="ECO:0007669"/>
    <property type="project" value="UniProtKB-KW"/>
</dbReference>
<dbReference type="InterPro" id="IPR029063">
    <property type="entry name" value="SAM-dependent_MTases_sf"/>
</dbReference>
<accession>A0A9E6XS12</accession>
<keyword evidence="2 4" id="KW-0808">Transferase</keyword>
<evidence type="ECO:0000259" key="3">
    <source>
        <dbReference type="Pfam" id="PF13649"/>
    </source>
</evidence>
<dbReference type="RefSeq" id="WP_259313461.1">
    <property type="nucleotide sequence ID" value="NZ_CP087164.1"/>
</dbReference>
<keyword evidence="5" id="KW-1185">Reference proteome</keyword>
<evidence type="ECO:0000256" key="1">
    <source>
        <dbReference type="ARBA" id="ARBA00022603"/>
    </source>
</evidence>
<dbReference type="GO" id="GO:0102208">
    <property type="term" value="F:2-polyprenyl-6-hydroxyphenol methylase activity"/>
    <property type="evidence" value="ECO:0007669"/>
    <property type="project" value="UniProtKB-EC"/>
</dbReference>
<dbReference type="EC" id="2.1.1.222" evidence="4"/>
<dbReference type="InterPro" id="IPR041698">
    <property type="entry name" value="Methyltransf_25"/>
</dbReference>
<dbReference type="PANTHER" id="PTHR43861">
    <property type="entry name" value="TRANS-ACONITATE 2-METHYLTRANSFERASE-RELATED"/>
    <property type="match status" value="1"/>
</dbReference>
<dbReference type="PANTHER" id="PTHR43861:SF1">
    <property type="entry name" value="TRANS-ACONITATE 2-METHYLTRANSFERASE"/>
    <property type="match status" value="1"/>
</dbReference>
<feature type="domain" description="Methyltransferase" evidence="3">
    <location>
        <begin position="38"/>
        <end position="123"/>
    </location>
</feature>
<dbReference type="CDD" id="cd02440">
    <property type="entry name" value="AdoMet_MTases"/>
    <property type="match status" value="1"/>
</dbReference>
<sequence>MTAIDYTAIYDPDRDFDARYTRATGRRVGRWLHPHESVLELGCATGLMTTLLAGDGRRVTGVDRSPEYLARAEARALPRCEFVAGDLDDLAALERLGRFHHVVLTNVLHEVADPEAVLRRVAQAHVVPGTLVHVSLQNPRSLHRLVALEMGLIHDLHDVAERGERFGTKRLMDARDMAALGHSAGLREIAREGVFLKPLPNDALEALPDEVLDGLEGAVRHLPEHGALNLLTFRAG</sequence>
<proteinExistence type="predicted"/>
<keyword evidence="4" id="KW-0830">Ubiquinone</keyword>
<keyword evidence="1 4" id="KW-0489">Methyltransferase</keyword>
<organism evidence="4 5">
    <name type="scientific">Capillimicrobium parvum</name>
    <dbReference type="NCBI Taxonomy" id="2884022"/>
    <lineage>
        <taxon>Bacteria</taxon>
        <taxon>Bacillati</taxon>
        <taxon>Actinomycetota</taxon>
        <taxon>Thermoleophilia</taxon>
        <taxon>Solirubrobacterales</taxon>
        <taxon>Capillimicrobiaceae</taxon>
        <taxon>Capillimicrobium</taxon>
    </lineage>
</organism>
<protein>
    <submittedName>
        <fullName evidence="4">Ubiquinone biosynthesis O-methyltransferase, mitochondrial</fullName>
        <ecNumber evidence="4">2.1.1.222</ecNumber>
    </submittedName>
</protein>
<dbReference type="Pfam" id="PF13649">
    <property type="entry name" value="Methyltransf_25"/>
    <property type="match status" value="1"/>
</dbReference>
<dbReference type="Gene3D" id="3.40.50.150">
    <property type="entry name" value="Vaccinia Virus protein VP39"/>
    <property type="match status" value="1"/>
</dbReference>
<evidence type="ECO:0000313" key="4">
    <source>
        <dbReference type="EMBL" id="UGS33767.1"/>
    </source>
</evidence>
<name>A0A9E6XS12_9ACTN</name>
<reference evidence="4" key="1">
    <citation type="journal article" date="2022" name="Int. J. Syst. Evol. Microbiol.">
        <title>Pseudomonas aegrilactucae sp. nov. and Pseudomonas morbosilactucae sp. nov., pathogens causing bacterial rot of lettuce in Japan.</title>
        <authorList>
            <person name="Sawada H."/>
            <person name="Fujikawa T."/>
            <person name="Satou M."/>
        </authorList>
    </citation>
    <scope>NUCLEOTIDE SEQUENCE</scope>
    <source>
        <strain evidence="4">0166_1</strain>
    </source>
</reference>
<dbReference type="EMBL" id="CP087164">
    <property type="protein sequence ID" value="UGS33767.1"/>
    <property type="molecule type" value="Genomic_DNA"/>
</dbReference>
<gene>
    <name evidence="4" type="ORF">DSM104329_00132</name>
</gene>
<evidence type="ECO:0000313" key="5">
    <source>
        <dbReference type="Proteomes" id="UP001162834"/>
    </source>
</evidence>
<dbReference type="SUPFAM" id="SSF53335">
    <property type="entry name" value="S-adenosyl-L-methionine-dependent methyltransferases"/>
    <property type="match status" value="1"/>
</dbReference>
<dbReference type="AlphaFoldDB" id="A0A9E6XS12"/>
<evidence type="ECO:0000256" key="2">
    <source>
        <dbReference type="ARBA" id="ARBA00022679"/>
    </source>
</evidence>
<dbReference type="Proteomes" id="UP001162834">
    <property type="component" value="Chromosome"/>
</dbReference>